<dbReference type="PANTHER" id="PTHR43798:SF33">
    <property type="entry name" value="HYDROLASE, PUTATIVE (AFU_ORTHOLOGUE AFUA_2G14860)-RELATED"/>
    <property type="match status" value="1"/>
</dbReference>
<dbReference type="RefSeq" id="WP_193533976.1">
    <property type="nucleotide sequence ID" value="NZ_JADCLJ010000001.1"/>
</dbReference>
<dbReference type="Gene3D" id="3.40.50.1820">
    <property type="entry name" value="alpha/beta hydrolase"/>
    <property type="match status" value="1"/>
</dbReference>
<organism evidence="2 3">
    <name type="scientific">Litchfieldia luteola</name>
    <dbReference type="NCBI Taxonomy" id="682179"/>
    <lineage>
        <taxon>Bacteria</taxon>
        <taxon>Bacillati</taxon>
        <taxon>Bacillota</taxon>
        <taxon>Bacilli</taxon>
        <taxon>Bacillales</taxon>
        <taxon>Bacillaceae</taxon>
        <taxon>Litchfieldia</taxon>
    </lineage>
</organism>
<keyword evidence="3" id="KW-1185">Reference proteome</keyword>
<proteinExistence type="predicted"/>
<dbReference type="GO" id="GO:0016787">
    <property type="term" value="F:hydrolase activity"/>
    <property type="evidence" value="ECO:0007669"/>
    <property type="project" value="UniProtKB-KW"/>
</dbReference>
<dbReference type="EMBL" id="JADCLJ010000001">
    <property type="protein sequence ID" value="MBE4906455.1"/>
    <property type="molecule type" value="Genomic_DNA"/>
</dbReference>
<comment type="caution">
    <text evidence="2">The sequence shown here is derived from an EMBL/GenBank/DDBJ whole genome shotgun (WGS) entry which is preliminary data.</text>
</comment>
<dbReference type="SUPFAM" id="SSF53474">
    <property type="entry name" value="alpha/beta-Hydrolases"/>
    <property type="match status" value="1"/>
</dbReference>
<evidence type="ECO:0000313" key="3">
    <source>
        <dbReference type="Proteomes" id="UP001516662"/>
    </source>
</evidence>
<protein>
    <submittedName>
        <fullName evidence="2">Alpha/beta hydrolase</fullName>
    </submittedName>
</protein>
<reference evidence="2 3" key="1">
    <citation type="submission" date="2020-10" db="EMBL/GenBank/DDBJ databases">
        <title>Bacillus sp. HD4P25, an endophyte from a halophyte.</title>
        <authorList>
            <person name="Sun J.-Q."/>
        </authorList>
    </citation>
    <scope>NUCLEOTIDE SEQUENCE [LARGE SCALE GENOMIC DNA]</scope>
    <source>
        <strain evidence="2 3">YIM 93174</strain>
    </source>
</reference>
<dbReference type="InterPro" id="IPR050266">
    <property type="entry name" value="AB_hydrolase_sf"/>
</dbReference>
<name>A0ABR9QD84_9BACI</name>
<dbReference type="PRINTS" id="PR00111">
    <property type="entry name" value="ABHYDROLASE"/>
</dbReference>
<dbReference type="PRINTS" id="PR00412">
    <property type="entry name" value="EPOXHYDRLASE"/>
</dbReference>
<gene>
    <name evidence="2" type="ORF">IMZ08_00095</name>
</gene>
<dbReference type="InterPro" id="IPR000073">
    <property type="entry name" value="AB_hydrolase_1"/>
</dbReference>
<sequence length="257" mass="29209">MEMHYRSWGDPKKPTILLLHALACHNGWWKWVAPYLEKEFYLVAPDLRGHGLSPWADSYRFEDYAMDIEKLARTFEGPYAIVGHSMGGYVGLKVASRGVCPPSALMIADMKIDSPDEELAGLHKAAQKSGRTYETLQDAVVQYKLLPPKHTAPMDRIEEIAKECYRQLEDGHWRERFDRRALAIEKVESIKLSSQISCPTWIVRANESVVMPAEGAEELTRITNGQLQEMEGACHHLPLEVPEAFATLIRSFMAKLR</sequence>
<dbReference type="Pfam" id="PF12697">
    <property type="entry name" value="Abhydrolase_6"/>
    <property type="match status" value="1"/>
</dbReference>
<feature type="domain" description="AB hydrolase-1" evidence="1">
    <location>
        <begin position="16"/>
        <end position="246"/>
    </location>
</feature>
<evidence type="ECO:0000259" key="1">
    <source>
        <dbReference type="Pfam" id="PF12697"/>
    </source>
</evidence>
<dbReference type="InterPro" id="IPR029058">
    <property type="entry name" value="AB_hydrolase_fold"/>
</dbReference>
<evidence type="ECO:0000313" key="2">
    <source>
        <dbReference type="EMBL" id="MBE4906455.1"/>
    </source>
</evidence>
<dbReference type="PANTHER" id="PTHR43798">
    <property type="entry name" value="MONOACYLGLYCEROL LIPASE"/>
    <property type="match status" value="1"/>
</dbReference>
<dbReference type="InterPro" id="IPR000639">
    <property type="entry name" value="Epox_hydrolase-like"/>
</dbReference>
<keyword evidence="2" id="KW-0378">Hydrolase</keyword>
<accession>A0ABR9QD84</accession>
<dbReference type="Proteomes" id="UP001516662">
    <property type="component" value="Unassembled WGS sequence"/>
</dbReference>